<accession>A0A369BFV4</accession>
<evidence type="ECO:0000313" key="3">
    <source>
        <dbReference type="EMBL" id="RCX19357.1"/>
    </source>
</evidence>
<feature type="transmembrane region" description="Helical" evidence="1">
    <location>
        <begin position="127"/>
        <end position="146"/>
    </location>
</feature>
<dbReference type="OrthoDB" id="9154880at2"/>
<organism evidence="3 4">
    <name type="scientific">Anaerobacterium chartisolvens</name>
    <dbReference type="NCBI Taxonomy" id="1297424"/>
    <lineage>
        <taxon>Bacteria</taxon>
        <taxon>Bacillati</taxon>
        <taxon>Bacillota</taxon>
        <taxon>Clostridia</taxon>
        <taxon>Eubacteriales</taxon>
        <taxon>Oscillospiraceae</taxon>
        <taxon>Anaerobacterium</taxon>
    </lineage>
</organism>
<evidence type="ECO:0000259" key="2">
    <source>
        <dbReference type="Pfam" id="PF07331"/>
    </source>
</evidence>
<keyword evidence="1" id="KW-1133">Transmembrane helix</keyword>
<dbReference type="RefSeq" id="WP_114296423.1">
    <property type="nucleotide sequence ID" value="NZ_QPJT01000003.1"/>
</dbReference>
<dbReference type="AlphaFoldDB" id="A0A369BFV4"/>
<feature type="transmembrane region" description="Helical" evidence="1">
    <location>
        <begin position="77"/>
        <end position="95"/>
    </location>
</feature>
<comment type="caution">
    <text evidence="3">The sequence shown here is derived from an EMBL/GenBank/DDBJ whole genome shotgun (WGS) entry which is preliminary data.</text>
</comment>
<keyword evidence="1" id="KW-0472">Membrane</keyword>
<dbReference type="InterPro" id="IPR009936">
    <property type="entry name" value="DUF1468"/>
</dbReference>
<dbReference type="Proteomes" id="UP000253034">
    <property type="component" value="Unassembled WGS sequence"/>
</dbReference>
<name>A0A369BFV4_9FIRM</name>
<proteinExistence type="predicted"/>
<feature type="transmembrane region" description="Helical" evidence="1">
    <location>
        <begin position="7"/>
        <end position="26"/>
    </location>
</feature>
<protein>
    <submittedName>
        <fullName evidence="3">Tripartite tricarboxylate transporter TctB family protein</fullName>
    </submittedName>
</protein>
<feature type="transmembrane region" description="Helical" evidence="1">
    <location>
        <begin position="46"/>
        <end position="65"/>
    </location>
</feature>
<reference evidence="3 4" key="1">
    <citation type="submission" date="2018-07" db="EMBL/GenBank/DDBJ databases">
        <title>Genomic Encyclopedia of Type Strains, Phase IV (KMG-IV): sequencing the most valuable type-strain genomes for metagenomic binning, comparative biology and taxonomic classification.</title>
        <authorList>
            <person name="Goeker M."/>
        </authorList>
    </citation>
    <scope>NUCLEOTIDE SEQUENCE [LARGE SCALE GENOMIC DNA]</scope>
    <source>
        <strain evidence="3 4">DSM 27016</strain>
    </source>
</reference>
<keyword evidence="1" id="KW-0812">Transmembrane</keyword>
<gene>
    <name evidence="3" type="ORF">DFR58_103102</name>
</gene>
<dbReference type="Pfam" id="PF07331">
    <property type="entry name" value="TctB"/>
    <property type="match status" value="1"/>
</dbReference>
<keyword evidence="4" id="KW-1185">Reference proteome</keyword>
<sequence>MTNMKKCNFVISIIAAVVGAAIVYASSGLGIGMKQKGGIEAGTWPAIMGCILLAASVILLSMTLLNKKKYEGMEVTLALPANMRVYVMMGIFAIYCIVLRVLGLYLSVAILIPVIMLVLGERNKKKITVVTIGTVLGIFLIFGLILGTKLPQPIWM</sequence>
<dbReference type="EMBL" id="QPJT01000003">
    <property type="protein sequence ID" value="RCX19357.1"/>
    <property type="molecule type" value="Genomic_DNA"/>
</dbReference>
<evidence type="ECO:0000313" key="4">
    <source>
        <dbReference type="Proteomes" id="UP000253034"/>
    </source>
</evidence>
<feature type="transmembrane region" description="Helical" evidence="1">
    <location>
        <begin position="101"/>
        <end position="120"/>
    </location>
</feature>
<feature type="domain" description="DUF1468" evidence="2">
    <location>
        <begin position="10"/>
        <end position="151"/>
    </location>
</feature>
<evidence type="ECO:0000256" key="1">
    <source>
        <dbReference type="SAM" id="Phobius"/>
    </source>
</evidence>